<gene>
    <name evidence="4" type="ORF">UFOPK2658_00011</name>
    <name evidence="5" type="ORF">UFOPK2880_00704</name>
    <name evidence="6" type="ORF">UFOPK3004_00483</name>
    <name evidence="7" type="ORF">UFOPK3304_01606</name>
    <name evidence="8" type="ORF">UFOPK3494_00037</name>
    <name evidence="9" type="ORF">UFOPK4134_00207</name>
</gene>
<evidence type="ECO:0000313" key="5">
    <source>
        <dbReference type="EMBL" id="CAB4769043.1"/>
    </source>
</evidence>
<organism evidence="8">
    <name type="scientific">freshwater metagenome</name>
    <dbReference type="NCBI Taxonomy" id="449393"/>
    <lineage>
        <taxon>unclassified sequences</taxon>
        <taxon>metagenomes</taxon>
        <taxon>ecological metagenomes</taxon>
    </lineage>
</organism>
<dbReference type="EMBL" id="CAEZYH010000001">
    <property type="protein sequence ID" value="CAB4704488.1"/>
    <property type="molecule type" value="Genomic_DNA"/>
</dbReference>
<dbReference type="PANTHER" id="PTHR43798:SF33">
    <property type="entry name" value="HYDROLASE, PUTATIVE (AFU_ORTHOLOGUE AFUA_2G14860)-RELATED"/>
    <property type="match status" value="1"/>
</dbReference>
<feature type="domain" description="AB hydrolase-1" evidence="3">
    <location>
        <begin position="32"/>
        <end position="257"/>
    </location>
</feature>
<accession>A0A6J7F5L0</accession>
<dbReference type="EMBL" id="CAFBMF010000001">
    <property type="protein sequence ID" value="CAB4887459.1"/>
    <property type="molecule type" value="Genomic_DNA"/>
</dbReference>
<evidence type="ECO:0000313" key="8">
    <source>
        <dbReference type="EMBL" id="CAB4887459.1"/>
    </source>
</evidence>
<dbReference type="Pfam" id="PF12697">
    <property type="entry name" value="Abhydrolase_6"/>
    <property type="match status" value="1"/>
</dbReference>
<dbReference type="EMBL" id="CAFBPS010000006">
    <property type="protein sequence ID" value="CAB5019869.1"/>
    <property type="molecule type" value="Genomic_DNA"/>
</dbReference>
<evidence type="ECO:0000313" key="4">
    <source>
        <dbReference type="EMBL" id="CAB4704488.1"/>
    </source>
</evidence>
<dbReference type="AlphaFoldDB" id="A0A6J7F5L0"/>
<dbReference type="EMBL" id="CAEZZP010000032">
    <property type="protein sequence ID" value="CAB4769043.1"/>
    <property type="molecule type" value="Genomic_DNA"/>
</dbReference>
<dbReference type="PRINTS" id="PR00111">
    <property type="entry name" value="ABHYDROLASE"/>
</dbReference>
<dbReference type="PRINTS" id="PR00793">
    <property type="entry name" value="PROAMNOPTASE"/>
</dbReference>
<protein>
    <submittedName>
        <fullName evidence="8">Unannotated protein</fullName>
    </submittedName>
</protein>
<evidence type="ECO:0000313" key="6">
    <source>
        <dbReference type="EMBL" id="CAB4797897.1"/>
    </source>
</evidence>
<dbReference type="InterPro" id="IPR002410">
    <property type="entry name" value="Peptidase_S33"/>
</dbReference>
<proteinExistence type="inferred from homology"/>
<reference evidence="8" key="1">
    <citation type="submission" date="2020-05" db="EMBL/GenBank/DDBJ databases">
        <authorList>
            <person name="Chiriac C."/>
            <person name="Salcher M."/>
            <person name="Ghai R."/>
            <person name="Kavagutti S V."/>
        </authorList>
    </citation>
    <scope>NUCLEOTIDE SEQUENCE</scope>
</reference>
<evidence type="ECO:0000313" key="9">
    <source>
        <dbReference type="EMBL" id="CAB5019869.1"/>
    </source>
</evidence>
<dbReference type="InterPro" id="IPR029058">
    <property type="entry name" value="AB_hydrolase_fold"/>
</dbReference>
<sequence>MARCICMGRSQVIESVRRHDKRFELNIDTPMIVLIHGSMDRQAAFARMARLLSTSHQVLTFDRRGYGKSVQQRGTFSVDEQMSDLSEILDQFAANQKVILVGHSFGGVVALSYAQRFPDAISGLVVYESPMSWESWWPKDSGGSAAVAVADDPEMAAETFMRRFIGHRRWESLPDSTKIQRRSEGEALVGELSDIRRNKPWDIQLVRGPLMAGYGSLSKPHLQASAELLGNLPDCRSIKIEGAHHNAHSGSPDDFVELLVQPLIRRVAQGIWS</sequence>
<name>A0A6J7F5L0_9ZZZZ</name>
<dbReference type="Gene3D" id="3.40.50.1820">
    <property type="entry name" value="alpha/beta hydrolase"/>
    <property type="match status" value="1"/>
</dbReference>
<evidence type="ECO:0000313" key="7">
    <source>
        <dbReference type="EMBL" id="CAB4880586.1"/>
    </source>
</evidence>
<evidence type="ECO:0000256" key="1">
    <source>
        <dbReference type="ARBA" id="ARBA00010088"/>
    </source>
</evidence>
<dbReference type="GO" id="GO:0006508">
    <property type="term" value="P:proteolysis"/>
    <property type="evidence" value="ECO:0007669"/>
    <property type="project" value="InterPro"/>
</dbReference>
<evidence type="ECO:0000256" key="2">
    <source>
        <dbReference type="ARBA" id="ARBA00022801"/>
    </source>
</evidence>
<dbReference type="InterPro" id="IPR000073">
    <property type="entry name" value="AB_hydrolase_1"/>
</dbReference>
<dbReference type="GO" id="GO:0016020">
    <property type="term" value="C:membrane"/>
    <property type="evidence" value="ECO:0007669"/>
    <property type="project" value="TreeGrafter"/>
</dbReference>
<keyword evidence="2" id="KW-0378">Hydrolase</keyword>
<dbReference type="InterPro" id="IPR050266">
    <property type="entry name" value="AB_hydrolase_sf"/>
</dbReference>
<dbReference type="SUPFAM" id="SSF53474">
    <property type="entry name" value="alpha/beta-Hydrolases"/>
    <property type="match status" value="1"/>
</dbReference>
<dbReference type="GO" id="GO:0008233">
    <property type="term" value="F:peptidase activity"/>
    <property type="evidence" value="ECO:0007669"/>
    <property type="project" value="InterPro"/>
</dbReference>
<evidence type="ECO:0000259" key="3">
    <source>
        <dbReference type="Pfam" id="PF12697"/>
    </source>
</evidence>
<comment type="similarity">
    <text evidence="1">Belongs to the peptidase S33 family.</text>
</comment>
<dbReference type="EMBL" id="CAFAAL010000026">
    <property type="protein sequence ID" value="CAB4797897.1"/>
    <property type="molecule type" value="Genomic_DNA"/>
</dbReference>
<dbReference type="EMBL" id="CAFBLJ010000117">
    <property type="protein sequence ID" value="CAB4880586.1"/>
    <property type="molecule type" value="Genomic_DNA"/>
</dbReference>
<dbReference type="PANTHER" id="PTHR43798">
    <property type="entry name" value="MONOACYLGLYCEROL LIPASE"/>
    <property type="match status" value="1"/>
</dbReference>